<dbReference type="AlphaFoldDB" id="A0A1I2S6Z6"/>
<dbReference type="GO" id="GO:0003677">
    <property type="term" value="F:DNA binding"/>
    <property type="evidence" value="ECO:0007669"/>
    <property type="project" value="InterPro"/>
</dbReference>
<name>A0A1I2S6Z6_9ACTN</name>
<gene>
    <name evidence="3" type="ORF">FHR37_005939</name>
    <name evidence="4" type="ORF">SAMN05421678_106129</name>
</gene>
<dbReference type="InterPro" id="IPR001387">
    <property type="entry name" value="Cro/C1-type_HTH"/>
</dbReference>
<dbReference type="STRING" id="504797.SAMN05421678_106129"/>
<dbReference type="Gene3D" id="1.10.260.40">
    <property type="entry name" value="lambda repressor-like DNA-binding domains"/>
    <property type="match status" value="1"/>
</dbReference>
<protein>
    <submittedName>
        <fullName evidence="3">Zn-dependent peptidase ImmA (M78 family)/DNA-binding XRE family transcriptional regulator</fullName>
    </submittedName>
    <submittedName>
        <fullName evidence="4">Zn-dependent peptidase ImmA, M78 family</fullName>
    </submittedName>
</protein>
<evidence type="ECO:0000256" key="1">
    <source>
        <dbReference type="ARBA" id="ARBA00007227"/>
    </source>
</evidence>
<reference evidence="4 5" key="1">
    <citation type="submission" date="2016-10" db="EMBL/GenBank/DDBJ databases">
        <authorList>
            <person name="de Groot N.N."/>
        </authorList>
    </citation>
    <scope>NUCLEOTIDE SEQUENCE [LARGE SCALE GENOMIC DNA]</scope>
    <source>
        <strain evidence="4 5">CPCC 202808</strain>
    </source>
</reference>
<dbReference type="CDD" id="cd00093">
    <property type="entry name" value="HTH_XRE"/>
    <property type="match status" value="1"/>
</dbReference>
<evidence type="ECO:0000259" key="2">
    <source>
        <dbReference type="PROSITE" id="PS50943"/>
    </source>
</evidence>
<dbReference type="Proteomes" id="UP000533017">
    <property type="component" value="Unassembled WGS sequence"/>
</dbReference>
<dbReference type="SUPFAM" id="SSF47413">
    <property type="entry name" value="lambda repressor-like DNA-binding domains"/>
    <property type="match status" value="1"/>
</dbReference>
<dbReference type="Proteomes" id="UP000199052">
    <property type="component" value="Unassembled WGS sequence"/>
</dbReference>
<dbReference type="InterPro" id="IPR052345">
    <property type="entry name" value="Rad_response_metalloprotease"/>
</dbReference>
<dbReference type="RefSeq" id="WP_092883517.1">
    <property type="nucleotide sequence ID" value="NZ_JBHUHC010000001.1"/>
</dbReference>
<dbReference type="InterPro" id="IPR010982">
    <property type="entry name" value="Lambda_DNA-bd_dom_sf"/>
</dbReference>
<organism evidence="4 5">
    <name type="scientific">Actinopolymorpha cephalotaxi</name>
    <dbReference type="NCBI Taxonomy" id="504797"/>
    <lineage>
        <taxon>Bacteria</taxon>
        <taxon>Bacillati</taxon>
        <taxon>Actinomycetota</taxon>
        <taxon>Actinomycetes</taxon>
        <taxon>Propionibacteriales</taxon>
        <taxon>Actinopolymorphaceae</taxon>
        <taxon>Actinopolymorpha</taxon>
    </lineage>
</organism>
<dbReference type="PANTHER" id="PTHR43236">
    <property type="entry name" value="ANTITOXIN HIGA1"/>
    <property type="match status" value="1"/>
</dbReference>
<dbReference type="PROSITE" id="PS50943">
    <property type="entry name" value="HTH_CROC1"/>
    <property type="match status" value="1"/>
</dbReference>
<evidence type="ECO:0000313" key="4">
    <source>
        <dbReference type="EMBL" id="SFG48588.1"/>
    </source>
</evidence>
<proteinExistence type="inferred from homology"/>
<dbReference type="EMBL" id="FOOI01000006">
    <property type="protein sequence ID" value="SFG48588.1"/>
    <property type="molecule type" value="Genomic_DNA"/>
</dbReference>
<dbReference type="Pfam" id="PF01381">
    <property type="entry name" value="HTH_3"/>
    <property type="match status" value="1"/>
</dbReference>
<dbReference type="Gene3D" id="1.10.10.2910">
    <property type="match status" value="1"/>
</dbReference>
<comment type="similarity">
    <text evidence="1">Belongs to the short-chain fatty acyl-CoA assimilation regulator (ScfR) family.</text>
</comment>
<sequence>MGDLLAIARRARSLTQAQLGEMVNVSQVAINRYEAGERQPDAATVAALAGALGVTEELLRHGDRFRGALGVEAHMRRQKSTKTSQWRRVEALLNLTRVHASFLFEDVSIDAEHRLPTFDPEYTRPEDAARMVCAQWRLPMGPVTNLTRWLESAGCLVVEKDFGTQRIDGASQWVSDHPVILVNQSAPTDRKRLTLAHELGHLALHTDDPHEEMEAQANAFAAEFLMPEGEIRPEVRHLELGTLVDLKREWGVSMQALLERAYRMGQVSAAQRASILKALNARGWKTQEPGSSSLPAEHPQLQKHIGEALTAKGLSDVEIARLAGYANPGDCLFRPSGSHLRAV</sequence>
<keyword evidence="6" id="KW-1185">Reference proteome</keyword>
<evidence type="ECO:0000313" key="3">
    <source>
        <dbReference type="EMBL" id="NYH87088.1"/>
    </source>
</evidence>
<reference evidence="3 6" key="2">
    <citation type="submission" date="2020-07" db="EMBL/GenBank/DDBJ databases">
        <title>Sequencing the genomes of 1000 actinobacteria strains.</title>
        <authorList>
            <person name="Klenk H.-P."/>
        </authorList>
    </citation>
    <scope>NUCLEOTIDE SEQUENCE [LARGE SCALE GENOMIC DNA]</scope>
    <source>
        <strain evidence="3 6">DSM 45117</strain>
    </source>
</reference>
<dbReference type="Pfam" id="PF06114">
    <property type="entry name" value="Peptidase_M78"/>
    <property type="match status" value="1"/>
</dbReference>
<feature type="domain" description="HTH cro/C1-type" evidence="2">
    <location>
        <begin position="5"/>
        <end position="59"/>
    </location>
</feature>
<accession>A0A1I2S6Z6</accession>
<dbReference type="SMART" id="SM00530">
    <property type="entry name" value="HTH_XRE"/>
    <property type="match status" value="1"/>
</dbReference>
<evidence type="ECO:0000313" key="6">
    <source>
        <dbReference type="Proteomes" id="UP000533017"/>
    </source>
</evidence>
<dbReference type="PANTHER" id="PTHR43236:SF1">
    <property type="entry name" value="BLL7220 PROTEIN"/>
    <property type="match status" value="1"/>
</dbReference>
<dbReference type="OrthoDB" id="9794834at2"/>
<dbReference type="InterPro" id="IPR010359">
    <property type="entry name" value="IrrE_HExxH"/>
</dbReference>
<evidence type="ECO:0000313" key="5">
    <source>
        <dbReference type="Proteomes" id="UP000199052"/>
    </source>
</evidence>
<dbReference type="EMBL" id="JACBZA010000001">
    <property type="protein sequence ID" value="NYH87088.1"/>
    <property type="molecule type" value="Genomic_DNA"/>
</dbReference>